<dbReference type="CDD" id="cd00371">
    <property type="entry name" value="HMA"/>
    <property type="match status" value="1"/>
</dbReference>
<reference evidence="3 4" key="1">
    <citation type="submission" date="2022-06" db="EMBL/GenBank/DDBJ databases">
        <title>Pseudarthrobacter sp. strain RMG13 Genome sequencing and assembly.</title>
        <authorList>
            <person name="Kim I."/>
        </authorList>
    </citation>
    <scope>NUCLEOTIDE SEQUENCE [LARGE SCALE GENOMIC DNA]</scope>
    <source>
        <strain evidence="3 4">RMG13</strain>
    </source>
</reference>
<dbReference type="PROSITE" id="PS50846">
    <property type="entry name" value="HMA_2"/>
    <property type="match status" value="1"/>
</dbReference>
<dbReference type="InterPro" id="IPR017969">
    <property type="entry name" value="Heavy-metal-associated_CS"/>
</dbReference>
<dbReference type="Pfam" id="PF00403">
    <property type="entry name" value="HMA"/>
    <property type="match status" value="1"/>
</dbReference>
<organism evidence="3 4">
    <name type="scientific">Pseudarthrobacter humi</name>
    <dbReference type="NCBI Taxonomy" id="2952523"/>
    <lineage>
        <taxon>Bacteria</taxon>
        <taxon>Bacillati</taxon>
        <taxon>Actinomycetota</taxon>
        <taxon>Actinomycetes</taxon>
        <taxon>Micrococcales</taxon>
        <taxon>Micrococcaceae</taxon>
        <taxon>Pseudarthrobacter</taxon>
    </lineage>
</organism>
<dbReference type="Proteomes" id="UP001524318">
    <property type="component" value="Unassembled WGS sequence"/>
</dbReference>
<dbReference type="InterPro" id="IPR006121">
    <property type="entry name" value="HMA_dom"/>
</dbReference>
<evidence type="ECO:0000259" key="2">
    <source>
        <dbReference type="PROSITE" id="PS50846"/>
    </source>
</evidence>
<evidence type="ECO:0000256" key="1">
    <source>
        <dbReference type="ARBA" id="ARBA00022723"/>
    </source>
</evidence>
<dbReference type="SUPFAM" id="SSF55008">
    <property type="entry name" value="HMA, heavy metal-associated domain"/>
    <property type="match status" value="1"/>
</dbReference>
<proteinExistence type="predicted"/>
<protein>
    <submittedName>
        <fullName evidence="3">Heavy-metal-associated domain-containing protein</fullName>
    </submittedName>
</protein>
<dbReference type="InterPro" id="IPR036163">
    <property type="entry name" value="HMA_dom_sf"/>
</dbReference>
<comment type="caution">
    <text evidence="3">The sequence shown here is derived from an EMBL/GenBank/DDBJ whole genome shotgun (WGS) entry which is preliminary data.</text>
</comment>
<dbReference type="EMBL" id="JANCLV010000003">
    <property type="protein sequence ID" value="MCP8999423.1"/>
    <property type="molecule type" value="Genomic_DNA"/>
</dbReference>
<feature type="domain" description="HMA" evidence="2">
    <location>
        <begin position="46"/>
        <end position="112"/>
    </location>
</feature>
<name>A0ABT1LLU1_9MICC</name>
<gene>
    <name evidence="3" type="ORF">NFC73_06695</name>
</gene>
<dbReference type="Gene3D" id="3.30.70.100">
    <property type="match status" value="1"/>
</dbReference>
<evidence type="ECO:0000313" key="3">
    <source>
        <dbReference type="EMBL" id="MCP8999423.1"/>
    </source>
</evidence>
<dbReference type="RefSeq" id="WP_254748708.1">
    <property type="nucleotide sequence ID" value="NZ_JANCLV010000003.1"/>
</dbReference>
<keyword evidence="4" id="KW-1185">Reference proteome</keyword>
<sequence>MCGTTETRTQLPLASAAQHGCGCCSPTGATQDTARATANAASPAATGAEYALEGLTCGHCVQTVEKAVAGVAGVETATVKLVAGGTSRLTITGSAQPEELAEAVRSSGYVLAGAAS</sequence>
<evidence type="ECO:0000313" key="4">
    <source>
        <dbReference type="Proteomes" id="UP001524318"/>
    </source>
</evidence>
<keyword evidence="1" id="KW-0479">Metal-binding</keyword>
<dbReference type="PROSITE" id="PS01047">
    <property type="entry name" value="HMA_1"/>
    <property type="match status" value="1"/>
</dbReference>
<accession>A0ABT1LLU1</accession>